<sequence length="328" mass="36495">MSVFKPAFDAIGTGAGVAWPLFGILSSALSLGIGGVAMVSLGSICCGLFLIVGIPVFYLSYKKNKLEEMRLNKKLNTHLLNFMERLYRCYIEEATQLDFSSYLRQIDCEGAGEKMTIQALFLEFIKNNQNDFFYNYHQYTAIEKKEEAEEIIKAFINSADFKENSAVPSMRELLEGAFLNFVGVFGAVAGCSAGVMGVFAGLGLISGLSAIPFLGVAILCAAFVLGVCGAVLSVYSNSEKTQKIQLYKNFKHINDHFDAEMNLDKQKEKVEPLPTKVSKPSELYQDWRSESLQSNKLKLDKISSLLFYQRVSREESEYSSVPHSFELS</sequence>
<evidence type="ECO:0000313" key="3">
    <source>
        <dbReference type="Proteomes" id="UP000054908"/>
    </source>
</evidence>
<dbReference type="Proteomes" id="UP000054908">
    <property type="component" value="Unassembled WGS sequence"/>
</dbReference>
<evidence type="ECO:0000256" key="1">
    <source>
        <dbReference type="SAM" id="Phobius"/>
    </source>
</evidence>
<proteinExistence type="predicted"/>
<dbReference type="RefSeq" id="WP_058452151.1">
    <property type="nucleotide sequence ID" value="NZ_CAAAIB010000013.1"/>
</dbReference>
<accession>A0A0W0W429</accession>
<name>A0A0W0W429_9GAMM</name>
<feature type="transmembrane region" description="Helical" evidence="1">
    <location>
        <begin position="7"/>
        <end position="29"/>
    </location>
</feature>
<keyword evidence="3" id="KW-1185">Reference proteome</keyword>
<keyword evidence="1" id="KW-0812">Transmembrane</keyword>
<feature type="transmembrane region" description="Helical" evidence="1">
    <location>
        <begin position="211"/>
        <end position="235"/>
    </location>
</feature>
<reference evidence="2 3" key="1">
    <citation type="submission" date="2015-11" db="EMBL/GenBank/DDBJ databases">
        <title>Genomic analysis of 38 Legionella species identifies large and diverse effector repertoires.</title>
        <authorList>
            <person name="Burstein D."/>
            <person name="Amaro F."/>
            <person name="Zusman T."/>
            <person name="Lifshitz Z."/>
            <person name="Cohen O."/>
            <person name="Gilbert J.A."/>
            <person name="Pupko T."/>
            <person name="Shuman H.A."/>
            <person name="Segal G."/>
        </authorList>
    </citation>
    <scope>NUCLEOTIDE SEQUENCE [LARGE SCALE GENOMIC DNA]</scope>
    <source>
        <strain evidence="2 3">PX-1-G2-E2</strain>
    </source>
</reference>
<feature type="transmembrane region" description="Helical" evidence="1">
    <location>
        <begin position="35"/>
        <end position="61"/>
    </location>
</feature>
<dbReference type="PATRIC" id="fig|466.6.peg.1455"/>
<dbReference type="EMBL" id="LNYL01000033">
    <property type="protein sequence ID" value="KTD27132.1"/>
    <property type="molecule type" value="Genomic_DNA"/>
</dbReference>
<dbReference type="STRING" id="466.Lmac_1380"/>
<comment type="caution">
    <text evidence="2">The sequence shown here is derived from an EMBL/GenBank/DDBJ whole genome shotgun (WGS) entry which is preliminary data.</text>
</comment>
<dbReference type="AlphaFoldDB" id="A0A0W0W429"/>
<keyword evidence="1" id="KW-1133">Transmembrane helix</keyword>
<dbReference type="OrthoDB" id="5653342at2"/>
<feature type="transmembrane region" description="Helical" evidence="1">
    <location>
        <begin position="178"/>
        <end position="205"/>
    </location>
</feature>
<organism evidence="2 3">
    <name type="scientific">Legionella maceachernii</name>
    <dbReference type="NCBI Taxonomy" id="466"/>
    <lineage>
        <taxon>Bacteria</taxon>
        <taxon>Pseudomonadati</taxon>
        <taxon>Pseudomonadota</taxon>
        <taxon>Gammaproteobacteria</taxon>
        <taxon>Legionellales</taxon>
        <taxon>Legionellaceae</taxon>
        <taxon>Legionella</taxon>
    </lineage>
</organism>
<protein>
    <submittedName>
        <fullName evidence="2">Uncharacterized protein</fullName>
    </submittedName>
</protein>
<keyword evidence="1" id="KW-0472">Membrane</keyword>
<evidence type="ECO:0000313" key="2">
    <source>
        <dbReference type="EMBL" id="KTD27132.1"/>
    </source>
</evidence>
<gene>
    <name evidence="2" type="ORF">Lmac_1380</name>
</gene>